<dbReference type="SUPFAM" id="SSF50341">
    <property type="entry name" value="CheW-like"/>
    <property type="match status" value="1"/>
</dbReference>
<reference evidence="2 3" key="1">
    <citation type="submission" date="2020-02" db="EMBL/GenBank/DDBJ databases">
        <authorList>
            <person name="Zhang X.-Y."/>
        </authorList>
    </citation>
    <scope>NUCLEOTIDE SEQUENCE [LARGE SCALE GENOMIC DNA]</scope>
    <source>
        <strain evidence="2 3">C33</strain>
    </source>
</reference>
<protein>
    <submittedName>
        <fullName evidence="2">Chemotaxis protein CheW</fullName>
    </submittedName>
</protein>
<dbReference type="Gene3D" id="2.40.50.180">
    <property type="entry name" value="CheA-289, Domain 4"/>
    <property type="match status" value="1"/>
</dbReference>
<dbReference type="EMBL" id="JAAGSC010000041">
    <property type="protein sequence ID" value="NDY95936.1"/>
    <property type="molecule type" value="Genomic_DNA"/>
</dbReference>
<dbReference type="AlphaFoldDB" id="A0A845V419"/>
<sequence length="160" mass="17267">MTATEVRCVLVPVTGAELLLPNASVAEVTGYSEPEPISDAPAWMPGMLLWRGWQVPLIHFSVLAGIAEREELNTARICFAKSLIGSERMPYFALLTQAFPRLTTVDRSTLAEIPESERPIGVAGRVMLEESPAIIPDLDRLAHLVAHAAVGTLPLSGKTP</sequence>
<name>A0A845V419_9GAMM</name>
<dbReference type="GO" id="GO:0007165">
    <property type="term" value="P:signal transduction"/>
    <property type="evidence" value="ECO:0007669"/>
    <property type="project" value="InterPro"/>
</dbReference>
<keyword evidence="3" id="KW-1185">Reference proteome</keyword>
<proteinExistence type="predicted"/>
<dbReference type="Gene3D" id="2.30.30.40">
    <property type="entry name" value="SH3 Domains"/>
    <property type="match status" value="1"/>
</dbReference>
<evidence type="ECO:0000313" key="2">
    <source>
        <dbReference type="EMBL" id="NDY95936.1"/>
    </source>
</evidence>
<dbReference type="InterPro" id="IPR036061">
    <property type="entry name" value="CheW-like_dom_sf"/>
</dbReference>
<dbReference type="RefSeq" id="WP_164211332.1">
    <property type="nucleotide sequence ID" value="NZ_JAAGSC010000041.1"/>
</dbReference>
<evidence type="ECO:0000259" key="1">
    <source>
        <dbReference type="PROSITE" id="PS50851"/>
    </source>
</evidence>
<comment type="caution">
    <text evidence="2">The sequence shown here is derived from an EMBL/GenBank/DDBJ whole genome shotgun (WGS) entry which is preliminary data.</text>
</comment>
<dbReference type="PROSITE" id="PS50851">
    <property type="entry name" value="CHEW"/>
    <property type="match status" value="1"/>
</dbReference>
<gene>
    <name evidence="2" type="ORF">G3I74_09360</name>
</gene>
<dbReference type="Pfam" id="PF01584">
    <property type="entry name" value="CheW"/>
    <property type="match status" value="1"/>
</dbReference>
<evidence type="ECO:0000313" key="3">
    <source>
        <dbReference type="Proteomes" id="UP000484885"/>
    </source>
</evidence>
<organism evidence="2 3">
    <name type="scientific">Wenzhouxiangella limi</name>
    <dbReference type="NCBI Taxonomy" id="2707351"/>
    <lineage>
        <taxon>Bacteria</taxon>
        <taxon>Pseudomonadati</taxon>
        <taxon>Pseudomonadota</taxon>
        <taxon>Gammaproteobacteria</taxon>
        <taxon>Chromatiales</taxon>
        <taxon>Wenzhouxiangellaceae</taxon>
        <taxon>Wenzhouxiangella</taxon>
    </lineage>
</organism>
<dbReference type="InterPro" id="IPR002545">
    <property type="entry name" value="CheW-lke_dom"/>
</dbReference>
<accession>A0A845V419</accession>
<feature type="domain" description="CheW-like" evidence="1">
    <location>
        <begin position="5"/>
        <end position="147"/>
    </location>
</feature>
<dbReference type="GO" id="GO:0006935">
    <property type="term" value="P:chemotaxis"/>
    <property type="evidence" value="ECO:0007669"/>
    <property type="project" value="InterPro"/>
</dbReference>
<dbReference type="SMART" id="SM00260">
    <property type="entry name" value="CheW"/>
    <property type="match status" value="1"/>
</dbReference>
<dbReference type="Proteomes" id="UP000484885">
    <property type="component" value="Unassembled WGS sequence"/>
</dbReference>